<dbReference type="AlphaFoldDB" id="B3QT21"/>
<dbReference type="Proteomes" id="UP000001208">
    <property type="component" value="Chromosome"/>
</dbReference>
<evidence type="ECO:0000313" key="2">
    <source>
        <dbReference type="EMBL" id="ACF12664.1"/>
    </source>
</evidence>
<organism evidence="2 3">
    <name type="scientific">Chloroherpeton thalassium (strain ATCC 35110 / GB-78)</name>
    <dbReference type="NCBI Taxonomy" id="517418"/>
    <lineage>
        <taxon>Bacteria</taxon>
        <taxon>Pseudomonadati</taxon>
        <taxon>Chlorobiota</taxon>
        <taxon>Chlorobiia</taxon>
        <taxon>Chlorobiales</taxon>
        <taxon>Chloroherpetonaceae</taxon>
        <taxon>Chloroherpeton</taxon>
    </lineage>
</organism>
<feature type="chain" id="PRO_5002795717" description="Outer membrane protein beta-barrel domain-containing protein" evidence="1">
    <location>
        <begin position="28"/>
        <end position="262"/>
    </location>
</feature>
<dbReference type="OrthoDB" id="9778182at2"/>
<sequence length="262" mass="28589">MIQAKPILNIFCLIAVFLSFGSSKANAQSTAGSSASEEPRYLFNMPTAGVLQRGVYAIEGWAYGGGGSFVSLSVGLSEQLTFGIAYGAGNLIGSGSPDWNELPGVMVRYRIFEEELNFPAITIGFESQGRENYLDGANRFERKSPGFFAAATKNYALLGFIALHGGINYSLENDDDKDLNFYFGVEKTIGKELSAYAQYDAAINDNNKTALGDGRGYLDMGLRWSLGKGMTIELNLANISDNFKHLDAASRSVRLEYVHRFD</sequence>
<feature type="signal peptide" evidence="1">
    <location>
        <begin position="1"/>
        <end position="27"/>
    </location>
</feature>
<evidence type="ECO:0000256" key="1">
    <source>
        <dbReference type="SAM" id="SignalP"/>
    </source>
</evidence>
<dbReference type="SUPFAM" id="SSF56935">
    <property type="entry name" value="Porins"/>
    <property type="match status" value="1"/>
</dbReference>
<dbReference type="STRING" id="517418.Ctha_0193"/>
<evidence type="ECO:0000313" key="3">
    <source>
        <dbReference type="Proteomes" id="UP000001208"/>
    </source>
</evidence>
<keyword evidence="1" id="KW-0732">Signal</keyword>
<evidence type="ECO:0008006" key="4">
    <source>
        <dbReference type="Google" id="ProtNLM"/>
    </source>
</evidence>
<name>B3QT21_CHLT3</name>
<keyword evidence="3" id="KW-1185">Reference proteome</keyword>
<protein>
    <recommendedName>
        <fullName evidence="4">Outer membrane protein beta-barrel domain-containing protein</fullName>
    </recommendedName>
</protein>
<proteinExistence type="predicted"/>
<dbReference type="HOGENOM" id="CLU_1089068_0_0_10"/>
<dbReference type="EMBL" id="CP001100">
    <property type="protein sequence ID" value="ACF12664.1"/>
    <property type="molecule type" value="Genomic_DNA"/>
</dbReference>
<accession>B3QT21</accession>
<gene>
    <name evidence="2" type="ordered locus">Ctha_0193</name>
</gene>
<dbReference type="KEGG" id="cts:Ctha_0193"/>
<dbReference type="eggNOG" id="ENOG5030BZT">
    <property type="taxonomic scope" value="Bacteria"/>
</dbReference>
<reference evidence="2 3" key="1">
    <citation type="submission" date="2008-06" db="EMBL/GenBank/DDBJ databases">
        <title>Complete sequence of Chloroherpeton thalassium ATCC 35110.</title>
        <authorList>
            <consortium name="US DOE Joint Genome Institute"/>
            <person name="Lucas S."/>
            <person name="Copeland A."/>
            <person name="Lapidus A."/>
            <person name="Glavina del Rio T."/>
            <person name="Dalin E."/>
            <person name="Tice H."/>
            <person name="Bruce D."/>
            <person name="Goodwin L."/>
            <person name="Pitluck S."/>
            <person name="Schmutz J."/>
            <person name="Larimer F."/>
            <person name="Land M."/>
            <person name="Hauser L."/>
            <person name="Kyrpides N."/>
            <person name="Mikhailova N."/>
            <person name="Liu Z."/>
            <person name="Li T."/>
            <person name="Zhao F."/>
            <person name="Overmann J."/>
            <person name="Bryant D.A."/>
            <person name="Richardson P."/>
        </authorList>
    </citation>
    <scope>NUCLEOTIDE SEQUENCE [LARGE SCALE GENOMIC DNA]</scope>
    <source>
        <strain evidence="3">ATCC 35110 / GB-78</strain>
    </source>
</reference>